<dbReference type="CDD" id="cd05233">
    <property type="entry name" value="SDR_c"/>
    <property type="match status" value="1"/>
</dbReference>
<comment type="similarity">
    <text evidence="1">Belongs to the short-chain dehydrogenases/reductases (SDR) family.</text>
</comment>
<proteinExistence type="inferred from homology"/>
<dbReference type="PANTHER" id="PTHR24321">
    <property type="entry name" value="DEHYDROGENASES, SHORT CHAIN"/>
    <property type="match status" value="1"/>
</dbReference>
<comment type="caution">
    <text evidence="3">The sequence shown here is derived from an EMBL/GenBank/DDBJ whole genome shotgun (WGS) entry which is preliminary data.</text>
</comment>
<dbReference type="InterPro" id="IPR036291">
    <property type="entry name" value="NAD(P)-bd_dom_sf"/>
</dbReference>
<sequence>MRFANKSALVTGAASGIGRATALRLAAEGARVAAADVDTDGLRETLALAAGDMRTIRYDAADLASVRALVADAAADGLDILCNIAGLLDWGPTLDFDEARFERLIAVNLTSVYALCRAALPHLVASRGTIVNMASTAGVQGTPYAIGYAASKHGVVGLTKSLAVEFAGRGVRINAVCPGQVDTPMTRRPPPEGDIDWALMMRNAPKLADGVCAPEDVAEMVAFLASDQARKITGALFTVDGGQLAG</sequence>
<evidence type="ECO:0000256" key="1">
    <source>
        <dbReference type="ARBA" id="ARBA00006484"/>
    </source>
</evidence>
<dbReference type="OrthoDB" id="5457012at2"/>
<evidence type="ECO:0000313" key="3">
    <source>
        <dbReference type="EMBL" id="PQM26524.1"/>
    </source>
</evidence>
<organism evidence="3 4">
    <name type="scientific">Sphingopyxis lindanitolerans</name>
    <dbReference type="NCBI Taxonomy" id="2054227"/>
    <lineage>
        <taxon>Bacteria</taxon>
        <taxon>Pseudomonadati</taxon>
        <taxon>Pseudomonadota</taxon>
        <taxon>Alphaproteobacteria</taxon>
        <taxon>Sphingomonadales</taxon>
        <taxon>Sphingomonadaceae</taxon>
        <taxon>Sphingopyxis</taxon>
    </lineage>
</organism>
<accession>A0A2S8B296</accession>
<dbReference type="PROSITE" id="PS00061">
    <property type="entry name" value="ADH_SHORT"/>
    <property type="match status" value="1"/>
</dbReference>
<reference evidence="4" key="1">
    <citation type="submission" date="2017-11" db="EMBL/GenBank/DDBJ databases">
        <title>The complete genome sequence of Sphingopyxis pomeranensis sp. nov. strain WS5A3p.</title>
        <authorList>
            <person name="Kaminski M.A."/>
        </authorList>
    </citation>
    <scope>NUCLEOTIDE SEQUENCE [LARGE SCALE GENOMIC DNA]</scope>
    <source>
        <strain evidence="4">WS5A3p</strain>
    </source>
</reference>
<dbReference type="Proteomes" id="UP000238954">
    <property type="component" value="Chromosome"/>
</dbReference>
<dbReference type="Pfam" id="PF13561">
    <property type="entry name" value="adh_short_C2"/>
    <property type="match status" value="1"/>
</dbReference>
<dbReference type="PANTHER" id="PTHR24321:SF8">
    <property type="entry name" value="ESTRADIOL 17-BETA-DEHYDROGENASE 8-RELATED"/>
    <property type="match status" value="1"/>
</dbReference>
<dbReference type="GO" id="GO:0016491">
    <property type="term" value="F:oxidoreductase activity"/>
    <property type="evidence" value="ECO:0007669"/>
    <property type="project" value="UniProtKB-KW"/>
</dbReference>
<keyword evidence="4" id="KW-1185">Reference proteome</keyword>
<dbReference type="SUPFAM" id="SSF51735">
    <property type="entry name" value="NAD(P)-binding Rossmann-fold domains"/>
    <property type="match status" value="1"/>
</dbReference>
<dbReference type="EMBL" id="PHFW01000003">
    <property type="protein sequence ID" value="PQM26524.1"/>
    <property type="molecule type" value="Genomic_DNA"/>
</dbReference>
<dbReference type="PRINTS" id="PR00080">
    <property type="entry name" value="SDRFAMILY"/>
</dbReference>
<evidence type="ECO:0000256" key="2">
    <source>
        <dbReference type="ARBA" id="ARBA00023002"/>
    </source>
</evidence>
<dbReference type="InterPro" id="IPR002347">
    <property type="entry name" value="SDR_fam"/>
</dbReference>
<dbReference type="PRINTS" id="PR00081">
    <property type="entry name" value="GDHRDH"/>
</dbReference>
<dbReference type="RefSeq" id="WP_105999898.1">
    <property type="nucleotide sequence ID" value="NZ_CM009578.1"/>
</dbReference>
<dbReference type="Gene3D" id="3.40.50.720">
    <property type="entry name" value="NAD(P)-binding Rossmann-like Domain"/>
    <property type="match status" value="1"/>
</dbReference>
<dbReference type="AlphaFoldDB" id="A0A2S8B296"/>
<protein>
    <submittedName>
        <fullName evidence="3">Short-chain dehydrogenase</fullName>
    </submittedName>
</protein>
<dbReference type="InterPro" id="IPR020904">
    <property type="entry name" value="Sc_DH/Rdtase_CS"/>
</dbReference>
<keyword evidence="2" id="KW-0560">Oxidoreductase</keyword>
<gene>
    <name evidence="3" type="ORF">CVO77_16000</name>
</gene>
<evidence type="ECO:0000313" key="4">
    <source>
        <dbReference type="Proteomes" id="UP000238954"/>
    </source>
</evidence>
<name>A0A2S8B296_9SPHN</name>
<dbReference type="FunFam" id="3.40.50.720:FF:000084">
    <property type="entry name" value="Short-chain dehydrogenase reductase"/>
    <property type="match status" value="1"/>
</dbReference>